<dbReference type="GO" id="GO:0005814">
    <property type="term" value="C:centriole"/>
    <property type="evidence" value="ECO:0000318"/>
    <property type="project" value="GO_Central"/>
</dbReference>
<evidence type="ECO:0000256" key="1">
    <source>
        <dbReference type="SAM" id="Coils"/>
    </source>
</evidence>
<dbReference type="KEGG" id="mbr:MONBRDRAFT_24596"/>
<evidence type="ECO:0000313" key="3">
    <source>
        <dbReference type="EMBL" id="EDQ90290.1"/>
    </source>
</evidence>
<dbReference type="GO" id="GO:0045931">
    <property type="term" value="P:positive regulation of mitotic cell cycle"/>
    <property type="evidence" value="ECO:0000318"/>
    <property type="project" value="GO_Central"/>
</dbReference>
<dbReference type="PANTHER" id="PTHR46725">
    <property type="entry name" value="COILED-COIL DOMAIN-CONTAINING PROTEIN 57"/>
    <property type="match status" value="1"/>
</dbReference>
<feature type="coiled-coil region" evidence="1">
    <location>
        <begin position="709"/>
        <end position="743"/>
    </location>
</feature>
<dbReference type="OMA" id="DVHERIQ"/>
<dbReference type="GeneID" id="5890399"/>
<feature type="region of interest" description="Disordered" evidence="2">
    <location>
        <begin position="499"/>
        <end position="542"/>
    </location>
</feature>
<feature type="compositionally biased region" description="Low complexity" evidence="2">
    <location>
        <begin position="243"/>
        <end position="263"/>
    </location>
</feature>
<gene>
    <name evidence="3" type="ORF">MONBRDRAFT_24596</name>
</gene>
<reference evidence="3 4" key="1">
    <citation type="journal article" date="2008" name="Nature">
        <title>The genome of the choanoflagellate Monosiga brevicollis and the origin of metazoans.</title>
        <authorList>
            <consortium name="JGI Sequencing"/>
            <person name="King N."/>
            <person name="Westbrook M.J."/>
            <person name="Young S.L."/>
            <person name="Kuo A."/>
            <person name="Abedin M."/>
            <person name="Chapman J."/>
            <person name="Fairclough S."/>
            <person name="Hellsten U."/>
            <person name="Isogai Y."/>
            <person name="Letunic I."/>
            <person name="Marr M."/>
            <person name="Pincus D."/>
            <person name="Putnam N."/>
            <person name="Rokas A."/>
            <person name="Wright K.J."/>
            <person name="Zuzow R."/>
            <person name="Dirks W."/>
            <person name="Good M."/>
            <person name="Goodstein D."/>
            <person name="Lemons D."/>
            <person name="Li W."/>
            <person name="Lyons J.B."/>
            <person name="Morris A."/>
            <person name="Nichols S."/>
            <person name="Richter D.J."/>
            <person name="Salamov A."/>
            <person name="Bork P."/>
            <person name="Lim W.A."/>
            <person name="Manning G."/>
            <person name="Miller W.T."/>
            <person name="McGinnis W."/>
            <person name="Shapiro H."/>
            <person name="Tjian R."/>
            <person name="Grigoriev I.V."/>
            <person name="Rokhsar D."/>
        </authorList>
    </citation>
    <scope>NUCLEOTIDE SEQUENCE [LARGE SCALE GENOMIC DNA]</scope>
    <source>
        <strain evidence="4">MX1 / ATCC 50154</strain>
    </source>
</reference>
<evidence type="ECO:0000313" key="4">
    <source>
        <dbReference type="Proteomes" id="UP000001357"/>
    </source>
</evidence>
<dbReference type="GO" id="GO:0034451">
    <property type="term" value="C:centriolar satellite"/>
    <property type="evidence" value="ECO:0000318"/>
    <property type="project" value="GO_Central"/>
</dbReference>
<feature type="region of interest" description="Disordered" evidence="2">
    <location>
        <begin position="445"/>
        <end position="466"/>
    </location>
</feature>
<feature type="region of interest" description="Disordered" evidence="2">
    <location>
        <begin position="769"/>
        <end position="798"/>
    </location>
</feature>
<keyword evidence="4" id="KW-1185">Reference proteome</keyword>
<organism evidence="3 4">
    <name type="scientific">Monosiga brevicollis</name>
    <name type="common">Choanoflagellate</name>
    <dbReference type="NCBI Taxonomy" id="81824"/>
    <lineage>
        <taxon>Eukaryota</taxon>
        <taxon>Choanoflagellata</taxon>
        <taxon>Craspedida</taxon>
        <taxon>Salpingoecidae</taxon>
        <taxon>Monosiga</taxon>
    </lineage>
</organism>
<dbReference type="InParanoid" id="A9UWX2"/>
<feature type="coiled-coil region" evidence="1">
    <location>
        <begin position="298"/>
        <end position="332"/>
    </location>
</feature>
<evidence type="ECO:0000256" key="2">
    <source>
        <dbReference type="SAM" id="MobiDB-lite"/>
    </source>
</evidence>
<feature type="coiled-coil region" evidence="1">
    <location>
        <begin position="566"/>
        <end position="635"/>
    </location>
</feature>
<dbReference type="GO" id="GO:0007099">
    <property type="term" value="P:centriole replication"/>
    <property type="evidence" value="ECO:0000318"/>
    <property type="project" value="GO_Central"/>
</dbReference>
<protein>
    <submittedName>
        <fullName evidence="3">Uncharacterized protein</fullName>
    </submittedName>
</protein>
<dbReference type="InterPro" id="IPR042481">
    <property type="entry name" value="CCDC57"/>
</dbReference>
<sequence length="798" mass="90876">MVELEQLTRLAAEKEREWRLLERERGSHLEQQLQQKNRQLADLQHQLHELQQDFRFNLELIAQRDQELLRHERGLEEVQDALRLVQQEYGQLRSEAAATQQHLVEERAARDRQAEQHRAALEELKVLRESYVELRAQNAALTQDKVLTERRLEEAQERVKHLDKTRQDEAAALSARQEDLESLEQQLFQARLQARDAEARCEQAQQQAEWQRQQLEARHDVEVTSLTRRLTSNQQALREHEAQMQATARQHQQQTADLAQQLQKARHDAATAQAALLETKLALEDARTTSQQVWIHAHDGHKAEQAELKAENDRLQEAHQAVERVVKQQRDTIGRLETDNCELVAEVQRLCRDIEHLQQANGGLQTALAALNTTWEMRMNHVSSSEASASELTRQLVQAQLAEKQAQEDAARLRQDLQRHRDLLTQLQTEREQLSTELKIYRDNLQNSTTDPNVTPAATDKGPGHAPTQLVQALQRELNQRIATQVQLAERLRLLESPVSPSATKRPTSVRHGADVAAASGPGNVDESGARLEASREQSPLAQRVATLQAALDESHRQLQNYDSTQQSLRAQLQQRDESLQRLETELAVLQDKLRATQHQVDEALHDAQKEQVAAADLAQTLRAKEEQNDDLLQIFIRQAGNCKYLESTLHTLEEAAMAQLTPPTMLAFSEQVRRGIVELMQQLKSDIAQHKTRFQHIKPLEEAERQRVVALRKERSATLERIAELEAALATSRRELHEARLEAASRVSAPVASYSAVGQTHTQAVASTHVTPQARGNQARRNLQIQTQPRRCADPMT</sequence>
<feature type="compositionally biased region" description="Polar residues" evidence="2">
    <location>
        <begin position="769"/>
        <end position="790"/>
    </location>
</feature>
<proteinExistence type="predicted"/>
<dbReference type="RefSeq" id="XP_001745057.1">
    <property type="nucleotide sequence ID" value="XM_001745005.1"/>
</dbReference>
<dbReference type="GO" id="GO:0060271">
    <property type="term" value="P:cilium assembly"/>
    <property type="evidence" value="ECO:0000318"/>
    <property type="project" value="GO_Central"/>
</dbReference>
<dbReference type="PANTHER" id="PTHR46725:SF1">
    <property type="entry name" value="COILED-COIL DOMAIN-CONTAINING PROTEIN 57"/>
    <property type="match status" value="1"/>
</dbReference>
<name>A9UWX2_MONBE</name>
<feature type="region of interest" description="Disordered" evidence="2">
    <location>
        <begin position="230"/>
        <end position="264"/>
    </location>
</feature>
<dbReference type="AlphaFoldDB" id="A9UWX2"/>
<accession>A9UWX2</accession>
<dbReference type="EMBL" id="CH991548">
    <property type="protein sequence ID" value="EDQ90290.1"/>
    <property type="molecule type" value="Genomic_DNA"/>
</dbReference>
<dbReference type="GO" id="GO:0005876">
    <property type="term" value="C:spindle microtubule"/>
    <property type="evidence" value="ECO:0000318"/>
    <property type="project" value="GO_Central"/>
</dbReference>
<dbReference type="GO" id="GO:0007020">
    <property type="term" value="P:microtubule nucleation"/>
    <property type="evidence" value="ECO:0000318"/>
    <property type="project" value="GO_Central"/>
</dbReference>
<dbReference type="FunCoup" id="A9UWX2">
    <property type="interactions" value="81"/>
</dbReference>
<keyword evidence="1" id="KW-0175">Coiled coil</keyword>
<dbReference type="Proteomes" id="UP000001357">
    <property type="component" value="Unassembled WGS sequence"/>
</dbReference>